<gene>
    <name evidence="4" type="ORF">JK358_10175</name>
</gene>
<evidence type="ECO:0000256" key="2">
    <source>
        <dbReference type="ARBA" id="ARBA00022803"/>
    </source>
</evidence>
<evidence type="ECO:0000313" key="5">
    <source>
        <dbReference type="Proteomes" id="UP000602198"/>
    </source>
</evidence>
<name>A0ABS1M268_9NOCA</name>
<dbReference type="InterPro" id="IPR011990">
    <property type="entry name" value="TPR-like_helical_dom_sf"/>
</dbReference>
<dbReference type="Pfam" id="PF07719">
    <property type="entry name" value="TPR_2"/>
    <property type="match status" value="1"/>
</dbReference>
<evidence type="ECO:0000313" key="4">
    <source>
        <dbReference type="EMBL" id="MBL1074763.1"/>
    </source>
</evidence>
<accession>A0ABS1M268</accession>
<dbReference type="EMBL" id="JAERRJ010000003">
    <property type="protein sequence ID" value="MBL1074763.1"/>
    <property type="molecule type" value="Genomic_DNA"/>
</dbReference>
<keyword evidence="5" id="KW-1185">Reference proteome</keyword>
<dbReference type="SUPFAM" id="SSF48452">
    <property type="entry name" value="TPR-like"/>
    <property type="match status" value="2"/>
</dbReference>
<dbReference type="InterPro" id="IPR019734">
    <property type="entry name" value="TPR_rpt"/>
</dbReference>
<dbReference type="SMART" id="SM00028">
    <property type="entry name" value="TPR"/>
    <property type="match status" value="2"/>
</dbReference>
<proteinExistence type="predicted"/>
<dbReference type="RefSeq" id="WP_201945979.1">
    <property type="nucleotide sequence ID" value="NZ_JAERRJ010000003.1"/>
</dbReference>
<dbReference type="PROSITE" id="PS50005">
    <property type="entry name" value="TPR"/>
    <property type="match status" value="2"/>
</dbReference>
<sequence>MSADYFDLGTFARGVTASSPDAQLWFDRGLIWTYAFHHEEAVRCFQQALSADPECAMAYWGLAFALGPNYNKPWEFFDADELATTVLGTHDAVRRGLTLADTATPVERALLEALAARYPRSAPEGDHSGWNRDYAEAMRTAYQRFPDDLDVAALFADALMNLTPWALWDQRTGRPAEGAFTLEAKAVLDRALRTAEGLAHPGILHLHIHLMEMSPTPESALAVADRLRGLVPDAGHLEHMPSHLDVLCGDYRKVVAANSAAIAADAKFVRQGGEINFYTLYRAHNYHFKIYGAMFLGQSATALETIAQLENSIPEELLRVESPPMADWLESFVSLRVHALIRFGRWAEIIALELPKDPELYCVTTAMLHYAKGVAYSATARVAQAEAQRELFRAAVDRVPDSRTLFNNACRDILAIAAAMLDGELLYRKGQYDSAFQALRRSVELDDNLPYDEPWGWMQPTRHALGALLLEQGRVTEAEAVYRADLGLDHTLPRACQHPGNVWSLHGYHECLVRLGKTDAAEIIAQQLKLATALADVPIAASCLCRGVAEPDGESCCH</sequence>
<feature type="repeat" description="TPR" evidence="3">
    <location>
        <begin position="416"/>
        <end position="449"/>
    </location>
</feature>
<dbReference type="Gene3D" id="1.25.40.10">
    <property type="entry name" value="Tetratricopeptide repeat domain"/>
    <property type="match status" value="2"/>
</dbReference>
<comment type="caution">
    <text evidence="4">The sequence shown here is derived from an EMBL/GenBank/DDBJ whole genome shotgun (WGS) entry which is preliminary data.</text>
</comment>
<organism evidence="4 5">
    <name type="scientific">Nocardia acididurans</name>
    <dbReference type="NCBI Taxonomy" id="2802282"/>
    <lineage>
        <taxon>Bacteria</taxon>
        <taxon>Bacillati</taxon>
        <taxon>Actinomycetota</taxon>
        <taxon>Actinomycetes</taxon>
        <taxon>Mycobacteriales</taxon>
        <taxon>Nocardiaceae</taxon>
        <taxon>Nocardia</taxon>
    </lineage>
</organism>
<keyword evidence="2 3" id="KW-0802">TPR repeat</keyword>
<evidence type="ECO:0000256" key="3">
    <source>
        <dbReference type="PROSITE-ProRule" id="PRU00339"/>
    </source>
</evidence>
<dbReference type="InterPro" id="IPR013105">
    <property type="entry name" value="TPR_2"/>
</dbReference>
<feature type="repeat" description="TPR" evidence="3">
    <location>
        <begin position="22"/>
        <end position="55"/>
    </location>
</feature>
<evidence type="ECO:0000256" key="1">
    <source>
        <dbReference type="ARBA" id="ARBA00022737"/>
    </source>
</evidence>
<protein>
    <submittedName>
        <fullName evidence="4">Tetratricopeptide repeat protein</fullName>
    </submittedName>
</protein>
<dbReference type="PANTHER" id="PTHR45588:SF1">
    <property type="entry name" value="WW DOMAIN-CONTAINING PROTEIN"/>
    <property type="match status" value="1"/>
</dbReference>
<keyword evidence="1" id="KW-0677">Repeat</keyword>
<dbReference type="Proteomes" id="UP000602198">
    <property type="component" value="Unassembled WGS sequence"/>
</dbReference>
<dbReference type="PANTHER" id="PTHR45588">
    <property type="entry name" value="TPR DOMAIN-CONTAINING PROTEIN"/>
    <property type="match status" value="1"/>
</dbReference>
<reference evidence="4 5" key="1">
    <citation type="submission" date="2021-01" db="EMBL/GenBank/DDBJ databases">
        <title>WGS of actinomycetes isolated from Thailand.</title>
        <authorList>
            <person name="Thawai C."/>
        </authorList>
    </citation>
    <scope>NUCLEOTIDE SEQUENCE [LARGE SCALE GENOMIC DNA]</scope>
    <source>
        <strain evidence="4 5">LPG 2</strain>
    </source>
</reference>